<proteinExistence type="predicted"/>
<gene>
    <name evidence="1" type="ORF">O6P43_007014</name>
</gene>
<protein>
    <submittedName>
        <fullName evidence="1">Transcription repressor OFP12-like</fullName>
    </submittedName>
</protein>
<keyword evidence="2" id="KW-1185">Reference proteome</keyword>
<name>A0AAD7Q9E7_QUISA</name>
<evidence type="ECO:0000313" key="1">
    <source>
        <dbReference type="EMBL" id="KAJ7977373.1"/>
    </source>
</evidence>
<dbReference type="AlphaFoldDB" id="A0AAD7Q9E7"/>
<dbReference type="Proteomes" id="UP001163823">
    <property type="component" value="Chromosome 3"/>
</dbReference>
<comment type="caution">
    <text evidence="1">The sequence shown here is derived from an EMBL/GenBank/DDBJ whole genome shotgun (WGS) entry which is preliminary data.</text>
</comment>
<dbReference type="EMBL" id="JARAOO010000003">
    <property type="protein sequence ID" value="KAJ7977373.1"/>
    <property type="molecule type" value="Genomic_DNA"/>
</dbReference>
<reference evidence="1" key="1">
    <citation type="journal article" date="2023" name="Science">
        <title>Elucidation of the pathway for biosynthesis of saponin adjuvants from the soapbark tree.</title>
        <authorList>
            <person name="Reed J."/>
            <person name="Orme A."/>
            <person name="El-Demerdash A."/>
            <person name="Owen C."/>
            <person name="Martin L.B.B."/>
            <person name="Misra R.C."/>
            <person name="Kikuchi S."/>
            <person name="Rejzek M."/>
            <person name="Martin A.C."/>
            <person name="Harkess A."/>
            <person name="Leebens-Mack J."/>
            <person name="Louveau T."/>
            <person name="Stephenson M.J."/>
            <person name="Osbourn A."/>
        </authorList>
    </citation>
    <scope>NUCLEOTIDE SEQUENCE</scope>
    <source>
        <strain evidence="1">S10</strain>
    </source>
</reference>
<dbReference type="KEGG" id="qsa:O6P43_007014"/>
<evidence type="ECO:0000313" key="2">
    <source>
        <dbReference type="Proteomes" id="UP001163823"/>
    </source>
</evidence>
<sequence>MPSTLGVRNLSLCFSKIKQASAVADNSPPLSPTAISTPDEYNHHRPLPTTATSSPSIFIKNFNSLYDNTFDYSSSSSLSTVANEPEPEPADFATAFSSQRFFFSSPGRSNSIIESTNIDTSLSSLSLSSSTTEVPINGNNSNKFFNDSVAVTNILTRPIFGFQEVHARDGGGAC</sequence>
<accession>A0AAD7Q9E7</accession>
<organism evidence="1 2">
    <name type="scientific">Quillaja saponaria</name>
    <name type="common">Soap bark tree</name>
    <dbReference type="NCBI Taxonomy" id="32244"/>
    <lineage>
        <taxon>Eukaryota</taxon>
        <taxon>Viridiplantae</taxon>
        <taxon>Streptophyta</taxon>
        <taxon>Embryophyta</taxon>
        <taxon>Tracheophyta</taxon>
        <taxon>Spermatophyta</taxon>
        <taxon>Magnoliopsida</taxon>
        <taxon>eudicotyledons</taxon>
        <taxon>Gunneridae</taxon>
        <taxon>Pentapetalae</taxon>
        <taxon>rosids</taxon>
        <taxon>fabids</taxon>
        <taxon>Fabales</taxon>
        <taxon>Quillajaceae</taxon>
        <taxon>Quillaja</taxon>
    </lineage>
</organism>